<gene>
    <name evidence="3" type="ORF">SAMN02745180_01330</name>
</gene>
<reference evidence="3 4" key="1">
    <citation type="submission" date="2016-11" db="EMBL/GenBank/DDBJ databases">
        <authorList>
            <person name="Jaros S."/>
            <person name="Januszkiewicz K."/>
            <person name="Wedrychowicz H."/>
        </authorList>
    </citation>
    <scope>NUCLEOTIDE SEQUENCE [LARGE SCALE GENOMIC DNA]</scope>
    <source>
        <strain evidence="3 4">DSM 13106</strain>
    </source>
</reference>
<evidence type="ECO:0000259" key="1">
    <source>
        <dbReference type="Pfam" id="PF05913"/>
    </source>
</evidence>
<organism evidence="3 4">
    <name type="scientific">Sporanaerobacter acetigenes DSM 13106</name>
    <dbReference type="NCBI Taxonomy" id="1123281"/>
    <lineage>
        <taxon>Bacteria</taxon>
        <taxon>Bacillati</taxon>
        <taxon>Bacillota</taxon>
        <taxon>Tissierellia</taxon>
        <taxon>Tissierellales</taxon>
        <taxon>Sporanaerobacteraceae</taxon>
        <taxon>Sporanaerobacter</taxon>
    </lineage>
</organism>
<keyword evidence="4" id="KW-1185">Reference proteome</keyword>
<dbReference type="OrthoDB" id="5809921at2"/>
<dbReference type="Gene3D" id="2.40.100.10">
    <property type="entry name" value="Cyclophilin-like"/>
    <property type="match status" value="1"/>
</dbReference>
<evidence type="ECO:0000313" key="3">
    <source>
        <dbReference type="EMBL" id="SHH89215.1"/>
    </source>
</evidence>
<dbReference type="AlphaFoldDB" id="A0A1M5WNL9"/>
<sequence length="348" mass="40209">MFGISIYAGMDNTIEEIIEYMDRAHSLGLNTIFTSAHIPETNESFKKDFEKVLQHASKLGFITMVDISKGYFDSLDIKKYNIDYLRLDYGFTLEEIAKMTRNYSFGVTVNATTFVKKDIEKFINYGGRINKINACHNFYPRNDTGISEELLIEKNSIFKEYGIKTMAFMPSQYKRRGPVYEGLPTLEMHRNMKTLVSAQHLQRLGVDFIVIGDAMASEDEMKSLNYIKNDETIIPIKLKKDLSKIELEILNSTHTNRMDPGEFVVRSQESRIIKSGKIIPNNNILPRKKYFVTIDNEKYKRYEGELQILKKDFDIDERVNVVGDASEGNILIEILKPGEKFSFYIVED</sequence>
<dbReference type="PANTHER" id="PTHR38435">
    <property type="match status" value="1"/>
</dbReference>
<evidence type="ECO:0008006" key="5">
    <source>
        <dbReference type="Google" id="ProtNLM"/>
    </source>
</evidence>
<dbReference type="InterPro" id="IPR043894">
    <property type="entry name" value="MupG_C"/>
</dbReference>
<feature type="domain" description="6-phospho-N-acetylmuramidase C-terminal" evidence="1">
    <location>
        <begin position="234"/>
        <end position="343"/>
    </location>
</feature>
<dbReference type="InterPro" id="IPR017853">
    <property type="entry name" value="GH"/>
</dbReference>
<dbReference type="InterPro" id="IPR013785">
    <property type="entry name" value="Aldolase_TIM"/>
</dbReference>
<name>A0A1M5WNL9_9FIRM</name>
<dbReference type="InterPro" id="IPR008589">
    <property type="entry name" value="MupG"/>
</dbReference>
<dbReference type="Pfam" id="PF19200">
    <property type="entry name" value="MupG_N"/>
    <property type="match status" value="1"/>
</dbReference>
<dbReference type="InterPro" id="IPR043797">
    <property type="entry name" value="MupG_N"/>
</dbReference>
<dbReference type="EMBL" id="FQXR01000005">
    <property type="protein sequence ID" value="SHH89215.1"/>
    <property type="molecule type" value="Genomic_DNA"/>
</dbReference>
<proteinExistence type="predicted"/>
<dbReference type="RefSeq" id="WP_072744008.1">
    <property type="nucleotide sequence ID" value="NZ_FQXR01000005.1"/>
</dbReference>
<feature type="domain" description="6-phospho-N-acetylmuramidase N-terminal" evidence="2">
    <location>
        <begin position="2"/>
        <end position="225"/>
    </location>
</feature>
<evidence type="ECO:0000259" key="2">
    <source>
        <dbReference type="Pfam" id="PF19200"/>
    </source>
</evidence>
<accession>A0A1M5WNL9</accession>
<dbReference type="PANTHER" id="PTHR38435:SF2">
    <property type="entry name" value="DUF871 DOMAIN-CONTAINING PROTEIN"/>
    <property type="match status" value="1"/>
</dbReference>
<dbReference type="InterPro" id="IPR029000">
    <property type="entry name" value="Cyclophilin-like_dom_sf"/>
</dbReference>
<dbReference type="SUPFAM" id="SSF50891">
    <property type="entry name" value="Cyclophilin-like"/>
    <property type="match status" value="1"/>
</dbReference>
<dbReference type="Gene3D" id="3.20.20.70">
    <property type="entry name" value="Aldolase class I"/>
    <property type="match status" value="1"/>
</dbReference>
<protein>
    <recommendedName>
        <fullName evidence="5">Outer surface protein</fullName>
    </recommendedName>
</protein>
<dbReference type="STRING" id="1123281.SAMN02745180_01330"/>
<dbReference type="Proteomes" id="UP000184389">
    <property type="component" value="Unassembled WGS sequence"/>
</dbReference>
<dbReference type="SUPFAM" id="SSF51445">
    <property type="entry name" value="(Trans)glycosidases"/>
    <property type="match status" value="1"/>
</dbReference>
<dbReference type="Pfam" id="PF05913">
    <property type="entry name" value="MupG_C"/>
    <property type="match status" value="1"/>
</dbReference>
<evidence type="ECO:0000313" key="4">
    <source>
        <dbReference type="Proteomes" id="UP000184389"/>
    </source>
</evidence>